<dbReference type="Gene3D" id="3.40.50.10380">
    <property type="entry name" value="Malic enzyme, N-terminal domain"/>
    <property type="match status" value="1"/>
</dbReference>
<organism evidence="5 6">
    <name type="scientific">Streptomyces hebeiensis</name>
    <dbReference type="NCBI Taxonomy" id="229486"/>
    <lineage>
        <taxon>Bacteria</taxon>
        <taxon>Bacillati</taxon>
        <taxon>Actinomycetota</taxon>
        <taxon>Actinomycetes</taxon>
        <taxon>Kitasatosporales</taxon>
        <taxon>Streptomycetaceae</taxon>
        <taxon>Streptomyces</taxon>
    </lineage>
</organism>
<gene>
    <name evidence="5" type="ORF">GCM10009654_39210</name>
</gene>
<sequence>MAAEIVNQIGGADGTGTGGAGNGSGTGAGTGGAGAGSAAAPGQGAEEPSDTGFDAAFALHRGGKMAVRATVPVRDKDDLSLAYTPGVARVCSAIAERPELVHDYTWKSQVVAVVTDGTAVLGLGDIGPEASLPVMEGKAILFKQFGGVDAVPLALGTTDTDEIVDTVVRLAPSFGGINLEDIAAPRCFEIERRLQERLDIPVFHDDQHGTAVVTLAALRNAAKLTGRSLGDLRAVISGAGAAGVAIAKFLLAAGIGDVAVADRKGIVSADRDDLTDVKRELAGLTNRAGLTGSLESALAGADVFIGVSGGTVPETAVASMAPEAFVFAMANPNPEVHPDVAHRHAAVVATGRSDYPNQINNVLAFPGIFAGALQVRASRITEGMKIAAADALADVVGDELSADYVIPSPFDERVAPAVTAAVAAAARAEGVARR</sequence>
<protein>
    <submittedName>
        <fullName evidence="5">NADP-dependent malic enzyme</fullName>
    </submittedName>
</protein>
<evidence type="ECO:0000259" key="4">
    <source>
        <dbReference type="SMART" id="SM01274"/>
    </source>
</evidence>
<feature type="region of interest" description="Disordered" evidence="2">
    <location>
        <begin position="1"/>
        <end position="51"/>
    </location>
</feature>
<evidence type="ECO:0000256" key="2">
    <source>
        <dbReference type="SAM" id="MobiDB-lite"/>
    </source>
</evidence>
<accession>A0ABN1UXI2</accession>
<dbReference type="Gene3D" id="3.40.50.720">
    <property type="entry name" value="NAD(P)-binding Rossmann-like Domain"/>
    <property type="match status" value="1"/>
</dbReference>
<evidence type="ECO:0000256" key="1">
    <source>
        <dbReference type="ARBA" id="ARBA00023002"/>
    </source>
</evidence>
<dbReference type="SUPFAM" id="SSF51735">
    <property type="entry name" value="NAD(P)-binding Rossmann-fold domains"/>
    <property type="match status" value="1"/>
</dbReference>
<dbReference type="PANTHER" id="PTHR43237">
    <property type="entry name" value="NADP-DEPENDENT MALIC ENZYME"/>
    <property type="match status" value="1"/>
</dbReference>
<dbReference type="PANTHER" id="PTHR43237:SF4">
    <property type="entry name" value="NADP-DEPENDENT MALIC ENZYME"/>
    <property type="match status" value="1"/>
</dbReference>
<keyword evidence="6" id="KW-1185">Reference proteome</keyword>
<keyword evidence="1" id="KW-0560">Oxidoreductase</keyword>
<proteinExistence type="predicted"/>
<reference evidence="5 6" key="1">
    <citation type="journal article" date="2019" name="Int. J. Syst. Evol. Microbiol.">
        <title>The Global Catalogue of Microorganisms (GCM) 10K type strain sequencing project: providing services to taxonomists for standard genome sequencing and annotation.</title>
        <authorList>
            <consortium name="The Broad Institute Genomics Platform"/>
            <consortium name="The Broad Institute Genome Sequencing Center for Infectious Disease"/>
            <person name="Wu L."/>
            <person name="Ma J."/>
        </authorList>
    </citation>
    <scope>NUCLEOTIDE SEQUENCE [LARGE SCALE GENOMIC DNA]</scope>
    <source>
        <strain evidence="5 6">JCM 12696</strain>
    </source>
</reference>
<feature type="domain" description="Malic enzyme NAD-binding" evidence="3">
    <location>
        <begin position="207"/>
        <end position="427"/>
    </location>
</feature>
<name>A0ABN1UXI2_9ACTN</name>
<dbReference type="SMART" id="SM00919">
    <property type="entry name" value="Malic_M"/>
    <property type="match status" value="1"/>
</dbReference>
<dbReference type="SUPFAM" id="SSF53223">
    <property type="entry name" value="Aminoacid dehydrogenase-like, N-terminal domain"/>
    <property type="match status" value="1"/>
</dbReference>
<dbReference type="Pfam" id="PF03949">
    <property type="entry name" value="Malic_M"/>
    <property type="match status" value="1"/>
</dbReference>
<evidence type="ECO:0000313" key="5">
    <source>
        <dbReference type="EMBL" id="GAA1178081.1"/>
    </source>
</evidence>
<dbReference type="InterPro" id="IPR037062">
    <property type="entry name" value="Malic_N_dom_sf"/>
</dbReference>
<dbReference type="SMART" id="SM01274">
    <property type="entry name" value="malic"/>
    <property type="match status" value="1"/>
</dbReference>
<dbReference type="InterPro" id="IPR012301">
    <property type="entry name" value="Malic_N_dom"/>
</dbReference>
<dbReference type="Proteomes" id="UP001501371">
    <property type="component" value="Unassembled WGS sequence"/>
</dbReference>
<dbReference type="RefSeq" id="WP_425574101.1">
    <property type="nucleotide sequence ID" value="NZ_BAAAKV010000034.1"/>
</dbReference>
<evidence type="ECO:0000313" key="6">
    <source>
        <dbReference type="Proteomes" id="UP001501371"/>
    </source>
</evidence>
<evidence type="ECO:0000259" key="3">
    <source>
        <dbReference type="SMART" id="SM00919"/>
    </source>
</evidence>
<feature type="compositionally biased region" description="Low complexity" evidence="2">
    <location>
        <begin position="36"/>
        <end position="45"/>
    </location>
</feature>
<dbReference type="InterPro" id="IPR051674">
    <property type="entry name" value="Malate_Decarboxylase"/>
</dbReference>
<comment type="caution">
    <text evidence="5">The sequence shown here is derived from an EMBL/GenBank/DDBJ whole genome shotgun (WGS) entry which is preliminary data.</text>
</comment>
<feature type="domain" description="Malic enzyme N-terminal" evidence="4">
    <location>
        <begin position="62"/>
        <end position="195"/>
    </location>
</feature>
<dbReference type="EMBL" id="BAAAKV010000034">
    <property type="protein sequence ID" value="GAA1178081.1"/>
    <property type="molecule type" value="Genomic_DNA"/>
</dbReference>
<dbReference type="InterPro" id="IPR012302">
    <property type="entry name" value="Malic_NAD-bd"/>
</dbReference>
<feature type="compositionally biased region" description="Gly residues" evidence="2">
    <location>
        <begin position="11"/>
        <end position="35"/>
    </location>
</feature>
<dbReference type="InterPro" id="IPR036291">
    <property type="entry name" value="NAD(P)-bd_dom_sf"/>
</dbReference>
<dbReference type="Pfam" id="PF00390">
    <property type="entry name" value="malic"/>
    <property type="match status" value="1"/>
</dbReference>
<dbReference type="InterPro" id="IPR046346">
    <property type="entry name" value="Aminoacid_DH-like_N_sf"/>
</dbReference>